<dbReference type="SUPFAM" id="SSF52777">
    <property type="entry name" value="CoA-dependent acyltransferases"/>
    <property type="match status" value="2"/>
</dbReference>
<dbReference type="InterPro" id="IPR020806">
    <property type="entry name" value="PKS_PP-bd"/>
</dbReference>
<dbReference type="SMART" id="SM00823">
    <property type="entry name" value="PKS_PP"/>
    <property type="match status" value="1"/>
</dbReference>
<dbReference type="GO" id="GO:0008610">
    <property type="term" value="P:lipid biosynthetic process"/>
    <property type="evidence" value="ECO:0007669"/>
    <property type="project" value="UniProtKB-ARBA"/>
</dbReference>
<dbReference type="Gene3D" id="1.10.1200.10">
    <property type="entry name" value="ACP-like"/>
    <property type="match status" value="1"/>
</dbReference>
<dbReference type="InterPro" id="IPR045851">
    <property type="entry name" value="AMP-bd_C_sf"/>
</dbReference>
<evidence type="ECO:0000256" key="3">
    <source>
        <dbReference type="ARBA" id="ARBA00022553"/>
    </source>
</evidence>
<dbReference type="GO" id="GO:0017000">
    <property type="term" value="P:antibiotic biosynthetic process"/>
    <property type="evidence" value="ECO:0007669"/>
    <property type="project" value="UniProtKB-ARBA"/>
</dbReference>
<dbReference type="Pfam" id="PF00550">
    <property type="entry name" value="PP-binding"/>
    <property type="match status" value="1"/>
</dbReference>
<dbReference type="InterPro" id="IPR000873">
    <property type="entry name" value="AMP-dep_synth/lig_dom"/>
</dbReference>
<dbReference type="AlphaFoldDB" id="A0A919H5R9"/>
<dbReference type="SUPFAM" id="SSF47336">
    <property type="entry name" value="ACP-like"/>
    <property type="match status" value="1"/>
</dbReference>
<comment type="caution">
    <text evidence="5">The sequence shown here is derived from an EMBL/GenBank/DDBJ whole genome shotgun (WGS) entry which is preliminary data.</text>
</comment>
<dbReference type="NCBIfam" id="TIGR01733">
    <property type="entry name" value="AA-adenyl-dom"/>
    <property type="match status" value="1"/>
</dbReference>
<dbReference type="Gene3D" id="3.30.559.10">
    <property type="entry name" value="Chloramphenicol acetyltransferase-like domain"/>
    <property type="match status" value="1"/>
</dbReference>
<sequence length="1051" mass="111949">MEPTMKAAPGYPREATIHELFLVQAAATPDAPAVIGEHGTLTYRQLEERSARLAARVRAHGVRPGELVAVRAERSPEWVVANLAVLRAGAAYLPVSPSEPDLRVEYLLEDGGVRLLLGDREGELPGGRGAELSIRADLADPAAAAGEPAAGEPDGVGAEGLAYVMYTSGSTGRPKGVMVCHRNVVRLVRGTDFVAFSAGMRVLQTGAVSFDASTFELWGPLLNGGAVVLPEEDAVLDAGRLGAALREHAVTTLWLTSPLFSRIARQDPSVFAPLSDLVVGGDVVAGEHVAAVLAASPGVRVVNGYGPTENTTFSTTHRIGVEETGGPLPVGRPIAHSTAYVLGPDGAPVPAGTEGELYVGGDGVALGYLGRPELTGQVFLPDPFLPGGRMYRTGDLARQRPDGVIEFLGRADGQVKIRGYRIEPGEIEAVLRGHPCVGEAVVVPRVREGGGPADRYLAAYFTEAEPVDVREVREHLAERLPRHLIPGHLVLLDALPLTAHGKVDRAALPDPADLHDLPAEHVPPRDTVEERLVAIWESALPGAVVGVLDSAFDHGVDSLTAAGLATAIGSEFLIPVTVADIFRNPTVEDLAALIGQRAPEPQGPAALPAAPSADHYPLAPQQYPLFVAQRRDESSVQYNVPLLLDLPAGIDEARLAAAWRALVRRHEVLRTSFLLKDEPVQVVHADVDAPLRVTDGEPQLDELVRPFDLATAPLARAGLHRTGERSVLFVDLHHLVVDGLSLGHLFGDLDALYHGRELPPVAHPYRDYAHWASAGDGKTVAEEQRAHWTAVFRDRPAAAELPTDRPRPALRTHAGDLLPFRLGKARTTALRAFAAQRSVTLFAPLAAAYAVFLSVATGQDDVTVGVPASGRTAPGLEAAVGMFVNTVPLRLRPAGDKPFGVLVDEAAALAREAFAHQDFPYGELVREAAAEPTPGRNPLFDTLLALQASALQAVDFLGERVLLRPRHTGQGMADLNMQVFEEPDDLHIEWEYSTELFDRATVTAFRDTFRDVLDQVLAHPDTTVASLGRPAGPGGLDTTAAPELPGIAFDF</sequence>
<dbReference type="EMBL" id="BNEE01000006">
    <property type="protein sequence ID" value="GHI89647.1"/>
    <property type="molecule type" value="Genomic_DNA"/>
</dbReference>
<dbReference type="InterPro" id="IPR001242">
    <property type="entry name" value="Condensation_dom"/>
</dbReference>
<dbReference type="InterPro" id="IPR009081">
    <property type="entry name" value="PP-bd_ACP"/>
</dbReference>
<keyword evidence="3" id="KW-0597">Phosphoprotein</keyword>
<dbReference type="PANTHER" id="PTHR45527:SF1">
    <property type="entry name" value="FATTY ACID SYNTHASE"/>
    <property type="match status" value="1"/>
</dbReference>
<protein>
    <recommendedName>
        <fullName evidence="4">Carrier domain-containing protein</fullName>
    </recommendedName>
</protein>
<dbReference type="Pfam" id="PF00668">
    <property type="entry name" value="Condensation"/>
    <property type="match status" value="1"/>
</dbReference>
<name>A0A919H5R9_9ACTN</name>
<dbReference type="InterPro" id="IPR010071">
    <property type="entry name" value="AA_adenyl_dom"/>
</dbReference>
<comment type="cofactor">
    <cofactor evidence="1">
        <name>pantetheine 4'-phosphate</name>
        <dbReference type="ChEBI" id="CHEBI:47942"/>
    </cofactor>
</comment>
<evidence type="ECO:0000256" key="2">
    <source>
        <dbReference type="ARBA" id="ARBA00022450"/>
    </source>
</evidence>
<gene>
    <name evidence="5" type="ORF">Sxan_70110</name>
</gene>
<dbReference type="CDD" id="cd19531">
    <property type="entry name" value="LCL_NRPS-like"/>
    <property type="match status" value="1"/>
</dbReference>
<proteinExistence type="predicted"/>
<dbReference type="InterPro" id="IPR025110">
    <property type="entry name" value="AMP-bd_C"/>
</dbReference>
<dbReference type="PROSITE" id="PS00455">
    <property type="entry name" value="AMP_BINDING"/>
    <property type="match status" value="1"/>
</dbReference>
<dbReference type="GO" id="GO:0005737">
    <property type="term" value="C:cytoplasm"/>
    <property type="evidence" value="ECO:0007669"/>
    <property type="project" value="TreeGrafter"/>
</dbReference>
<dbReference type="GO" id="GO:0003824">
    <property type="term" value="F:catalytic activity"/>
    <property type="evidence" value="ECO:0007669"/>
    <property type="project" value="InterPro"/>
</dbReference>
<dbReference type="Pfam" id="PF00501">
    <property type="entry name" value="AMP-binding"/>
    <property type="match status" value="1"/>
</dbReference>
<accession>A0A919H5R9</accession>
<dbReference type="InterPro" id="IPR020845">
    <property type="entry name" value="AMP-binding_CS"/>
</dbReference>
<dbReference type="SUPFAM" id="SSF56801">
    <property type="entry name" value="Acetyl-CoA synthetase-like"/>
    <property type="match status" value="1"/>
</dbReference>
<keyword evidence="2" id="KW-0596">Phosphopantetheine</keyword>
<dbReference type="InterPro" id="IPR023213">
    <property type="entry name" value="CAT-like_dom_sf"/>
</dbReference>
<dbReference type="CDD" id="cd12117">
    <property type="entry name" value="A_NRPS_Srf_like"/>
    <property type="match status" value="1"/>
</dbReference>
<dbReference type="GO" id="GO:0031177">
    <property type="term" value="F:phosphopantetheine binding"/>
    <property type="evidence" value="ECO:0007669"/>
    <property type="project" value="InterPro"/>
</dbReference>
<dbReference type="GO" id="GO:0044550">
    <property type="term" value="P:secondary metabolite biosynthetic process"/>
    <property type="evidence" value="ECO:0007669"/>
    <property type="project" value="TreeGrafter"/>
</dbReference>
<evidence type="ECO:0000259" key="4">
    <source>
        <dbReference type="PROSITE" id="PS50075"/>
    </source>
</evidence>
<dbReference type="Gene3D" id="2.30.38.10">
    <property type="entry name" value="Luciferase, Domain 3"/>
    <property type="match status" value="1"/>
</dbReference>
<dbReference type="Gene3D" id="3.30.559.30">
    <property type="entry name" value="Nonribosomal peptide synthetase, condensation domain"/>
    <property type="match status" value="1"/>
</dbReference>
<feature type="domain" description="Carrier" evidence="4">
    <location>
        <begin position="523"/>
        <end position="598"/>
    </location>
</feature>
<evidence type="ECO:0000313" key="5">
    <source>
        <dbReference type="EMBL" id="GHI89647.1"/>
    </source>
</evidence>
<dbReference type="PROSITE" id="PS50075">
    <property type="entry name" value="CARRIER"/>
    <property type="match status" value="1"/>
</dbReference>
<dbReference type="Pfam" id="PF13193">
    <property type="entry name" value="AMP-binding_C"/>
    <property type="match status" value="1"/>
</dbReference>
<organism evidence="5 6">
    <name type="scientific">Streptomyces xanthophaeus</name>
    <dbReference type="NCBI Taxonomy" id="67385"/>
    <lineage>
        <taxon>Bacteria</taxon>
        <taxon>Bacillati</taxon>
        <taxon>Actinomycetota</taxon>
        <taxon>Actinomycetes</taxon>
        <taxon>Kitasatosporales</taxon>
        <taxon>Streptomycetaceae</taxon>
        <taxon>Streptomyces</taxon>
    </lineage>
</organism>
<dbReference type="Proteomes" id="UP000600026">
    <property type="component" value="Unassembled WGS sequence"/>
</dbReference>
<dbReference type="Gene3D" id="3.30.300.30">
    <property type="match status" value="1"/>
</dbReference>
<evidence type="ECO:0000256" key="1">
    <source>
        <dbReference type="ARBA" id="ARBA00001957"/>
    </source>
</evidence>
<dbReference type="OrthoDB" id="2472181at2"/>
<evidence type="ECO:0000313" key="6">
    <source>
        <dbReference type="Proteomes" id="UP000600026"/>
    </source>
</evidence>
<dbReference type="PANTHER" id="PTHR45527">
    <property type="entry name" value="NONRIBOSOMAL PEPTIDE SYNTHETASE"/>
    <property type="match status" value="1"/>
</dbReference>
<dbReference type="Gene3D" id="3.40.50.980">
    <property type="match status" value="2"/>
</dbReference>
<dbReference type="GO" id="GO:0043041">
    <property type="term" value="P:amino acid activation for nonribosomal peptide biosynthetic process"/>
    <property type="evidence" value="ECO:0007669"/>
    <property type="project" value="TreeGrafter"/>
</dbReference>
<dbReference type="InterPro" id="IPR036736">
    <property type="entry name" value="ACP-like_sf"/>
</dbReference>
<reference evidence="5" key="1">
    <citation type="submission" date="2020-09" db="EMBL/GenBank/DDBJ databases">
        <title>Whole genome shotgun sequence of Streptomyces xanthophaeus NBRC 12829.</title>
        <authorList>
            <person name="Komaki H."/>
            <person name="Tamura T."/>
        </authorList>
    </citation>
    <scope>NUCLEOTIDE SEQUENCE</scope>
    <source>
        <strain evidence="5">NBRC 12829</strain>
    </source>
</reference>
<keyword evidence="6" id="KW-1185">Reference proteome</keyword>